<dbReference type="AlphaFoldDB" id="A0A6I0ZSL4"/>
<gene>
    <name evidence="2" type="ORF">GAY98_12375</name>
</gene>
<dbReference type="Pfam" id="PF00535">
    <property type="entry name" value="Glycos_transf_2"/>
    <property type="match status" value="1"/>
</dbReference>
<dbReference type="Gene3D" id="3.90.550.10">
    <property type="entry name" value="Spore Coat Polysaccharide Biosynthesis Protein SpsA, Chain A"/>
    <property type="match status" value="1"/>
</dbReference>
<feature type="domain" description="Glycosyltransferase 2-like" evidence="1">
    <location>
        <begin position="6"/>
        <end position="128"/>
    </location>
</feature>
<proteinExistence type="predicted"/>
<dbReference type="InterPro" id="IPR001173">
    <property type="entry name" value="Glyco_trans_2-like"/>
</dbReference>
<name>A0A6I0ZSL4_PHOVU</name>
<keyword evidence="2" id="KW-0808">Transferase</keyword>
<dbReference type="SUPFAM" id="SSF53448">
    <property type="entry name" value="Nucleotide-diphospho-sugar transferases"/>
    <property type="match status" value="1"/>
</dbReference>
<dbReference type="CDD" id="cd04185">
    <property type="entry name" value="GT_2_like_b"/>
    <property type="match status" value="1"/>
</dbReference>
<accession>A0A6I0ZSL4</accession>
<evidence type="ECO:0000313" key="3">
    <source>
        <dbReference type="Proteomes" id="UP000469427"/>
    </source>
</evidence>
<dbReference type="PANTHER" id="PTHR43685">
    <property type="entry name" value="GLYCOSYLTRANSFERASE"/>
    <property type="match status" value="1"/>
</dbReference>
<comment type="caution">
    <text evidence="2">The sequence shown here is derived from an EMBL/GenBank/DDBJ whole genome shotgun (WGS) entry which is preliminary data.</text>
</comment>
<reference evidence="2 3" key="1">
    <citation type="journal article" date="2019" name="Nat. Med.">
        <title>A library of human gut bacterial isolates paired with longitudinal multiomics data enables mechanistic microbiome research.</title>
        <authorList>
            <person name="Poyet M."/>
            <person name="Groussin M."/>
            <person name="Gibbons S.M."/>
            <person name="Avila-Pacheco J."/>
            <person name="Jiang X."/>
            <person name="Kearney S.M."/>
            <person name="Perrotta A.R."/>
            <person name="Berdy B."/>
            <person name="Zhao S."/>
            <person name="Lieberman T.D."/>
            <person name="Swanson P.K."/>
            <person name="Smith M."/>
            <person name="Roesemann S."/>
            <person name="Alexander J.E."/>
            <person name="Rich S.A."/>
            <person name="Livny J."/>
            <person name="Vlamakis H."/>
            <person name="Clish C."/>
            <person name="Bullock K."/>
            <person name="Deik A."/>
            <person name="Scott J."/>
            <person name="Pierce K.A."/>
            <person name="Xavier R.J."/>
            <person name="Alm E.J."/>
        </authorList>
    </citation>
    <scope>NUCLEOTIDE SEQUENCE [LARGE SCALE GENOMIC DNA]</scope>
    <source>
        <strain evidence="2 3">BIOML-A122</strain>
    </source>
</reference>
<evidence type="ECO:0000259" key="1">
    <source>
        <dbReference type="Pfam" id="PF00535"/>
    </source>
</evidence>
<protein>
    <submittedName>
        <fullName evidence="2">Glycosyltransferase</fullName>
    </submittedName>
</protein>
<dbReference type="GO" id="GO:0016740">
    <property type="term" value="F:transferase activity"/>
    <property type="evidence" value="ECO:0007669"/>
    <property type="project" value="UniProtKB-KW"/>
</dbReference>
<dbReference type="InterPro" id="IPR029044">
    <property type="entry name" value="Nucleotide-diphossugar_trans"/>
</dbReference>
<dbReference type="PANTHER" id="PTHR43685:SF2">
    <property type="entry name" value="GLYCOSYLTRANSFERASE 2-LIKE DOMAIN-CONTAINING PROTEIN"/>
    <property type="match status" value="1"/>
</dbReference>
<organism evidence="2 3">
    <name type="scientific">Phocaeicola vulgatus</name>
    <name type="common">Bacteroides vulgatus</name>
    <dbReference type="NCBI Taxonomy" id="821"/>
    <lineage>
        <taxon>Bacteria</taxon>
        <taxon>Pseudomonadati</taxon>
        <taxon>Bacteroidota</taxon>
        <taxon>Bacteroidia</taxon>
        <taxon>Bacteroidales</taxon>
        <taxon>Bacteroidaceae</taxon>
        <taxon>Phocaeicola</taxon>
    </lineage>
</organism>
<evidence type="ECO:0000313" key="2">
    <source>
        <dbReference type="EMBL" id="KAB6525834.1"/>
    </source>
</evidence>
<dbReference type="InterPro" id="IPR050834">
    <property type="entry name" value="Glycosyltransf_2"/>
</dbReference>
<dbReference type="Proteomes" id="UP000469427">
    <property type="component" value="Unassembled WGS sequence"/>
</dbReference>
<sequence length="296" mass="34035">MKIAAVVVTYNRLDLMKKCVNALRKQSRILNTIFVINNNSTDGTKEWLDRQTDLIVIHQPNVGGAGGFARGIDEAFKAGYDWIWTMDDDVNPTQTCLADLLAAMEANTGILCPCRKMKDKFVLGETLTFNLTNPFFPLKTLLLPQNIKSTPIDIEGMAFEGPLISRTVVEKIGLPEKGLFIFWDDTDYSYRTILAGFKVRYVPNAILNKEDLSVGGISMNTCSWKVPYGLRNLVYFSHTYGKNSFFRNVYPFFVWIRYMLGWIKHILKKDGYYKWNDWNMIWNSYRMGINKILGKI</sequence>
<dbReference type="EMBL" id="WDBI01000019">
    <property type="protein sequence ID" value="KAB6525834.1"/>
    <property type="molecule type" value="Genomic_DNA"/>
</dbReference>